<feature type="signal peptide" evidence="2">
    <location>
        <begin position="1"/>
        <end position="29"/>
    </location>
</feature>
<dbReference type="Proteomes" id="UP000708208">
    <property type="component" value="Unassembled WGS sequence"/>
</dbReference>
<organism evidence="3 4">
    <name type="scientific">Allacma fusca</name>
    <dbReference type="NCBI Taxonomy" id="39272"/>
    <lineage>
        <taxon>Eukaryota</taxon>
        <taxon>Metazoa</taxon>
        <taxon>Ecdysozoa</taxon>
        <taxon>Arthropoda</taxon>
        <taxon>Hexapoda</taxon>
        <taxon>Collembola</taxon>
        <taxon>Symphypleona</taxon>
        <taxon>Sminthuridae</taxon>
        <taxon>Allacma</taxon>
    </lineage>
</organism>
<feature type="transmembrane region" description="Helical" evidence="1">
    <location>
        <begin position="337"/>
        <end position="359"/>
    </location>
</feature>
<sequence length="510" mass="57047">MARRVCAADTTHILILAVLIAVISTTTVAQKLIVKNLIDPNEKYTLEPGPDYHLKNLDIIWNISYPVEITFSSLDIDHQSGDFVVICEYPLPQGDKFSEGAPAEEVISELPIEESLLLTSNVLDEHSDGDKRLVIRVRSEHGAFVYFHGIKQREQASKGTSLENDSKITAEKFEGFLAQVEYLDLDPPPPVTTTTERLTTPAPGVDVYLFKHVIGRTPNEFYQSLDQFKEIVAKMGNDYCDYKKIKLQHPIGSTNGADDIRLDNTTIFFCDRQIKYYEVCVQIQLAITVRNTEGQYVMTTPVMEEMWNMYAKGRLANIGGKPMQPFDPEPEKPSVTWVWIASSLGVVLTLSTLLCFVFASGMIKSTHEPVRTNGGLERKQSIGSSYTNQKDPVLQDIIGVLRAQQKNDDAELMGMAETGHQSNRSSMSMPKMNPLHNMKSFDNPAFVHDENRGSFRSPTYYRGIPSGNGSSSSGHHTFQAQVHNNMSTGQDEIDSDEEMEIYNSAPGMIF</sequence>
<reference evidence="3" key="1">
    <citation type="submission" date="2021-06" db="EMBL/GenBank/DDBJ databases">
        <authorList>
            <person name="Hodson N. C."/>
            <person name="Mongue J. A."/>
            <person name="Jaron S. K."/>
        </authorList>
    </citation>
    <scope>NUCLEOTIDE SEQUENCE</scope>
</reference>
<protein>
    <submittedName>
        <fullName evidence="3">Uncharacterized protein</fullName>
    </submittedName>
</protein>
<evidence type="ECO:0000313" key="4">
    <source>
        <dbReference type="Proteomes" id="UP000708208"/>
    </source>
</evidence>
<keyword evidence="1" id="KW-0812">Transmembrane</keyword>
<keyword evidence="1" id="KW-1133">Transmembrane helix</keyword>
<evidence type="ECO:0000313" key="3">
    <source>
        <dbReference type="EMBL" id="CAG7723687.1"/>
    </source>
</evidence>
<keyword evidence="2" id="KW-0732">Signal</keyword>
<gene>
    <name evidence="3" type="ORF">AFUS01_LOCUS12756</name>
</gene>
<accession>A0A8J2JRR4</accession>
<feature type="chain" id="PRO_5035215921" evidence="2">
    <location>
        <begin position="30"/>
        <end position="510"/>
    </location>
</feature>
<evidence type="ECO:0000256" key="1">
    <source>
        <dbReference type="SAM" id="Phobius"/>
    </source>
</evidence>
<evidence type="ECO:0000256" key="2">
    <source>
        <dbReference type="SAM" id="SignalP"/>
    </source>
</evidence>
<name>A0A8J2JRR4_9HEXA</name>
<keyword evidence="4" id="KW-1185">Reference proteome</keyword>
<proteinExistence type="predicted"/>
<dbReference type="OrthoDB" id="10592433at2759"/>
<keyword evidence="1" id="KW-0472">Membrane</keyword>
<dbReference type="EMBL" id="CAJVCH010101630">
    <property type="protein sequence ID" value="CAG7723687.1"/>
    <property type="molecule type" value="Genomic_DNA"/>
</dbReference>
<comment type="caution">
    <text evidence="3">The sequence shown here is derived from an EMBL/GenBank/DDBJ whole genome shotgun (WGS) entry which is preliminary data.</text>
</comment>
<dbReference type="AlphaFoldDB" id="A0A8J2JRR4"/>